<proteinExistence type="predicted"/>
<keyword evidence="2" id="KW-1185">Reference proteome</keyword>
<protein>
    <submittedName>
        <fullName evidence="1">Uncharacterized protein</fullName>
    </submittedName>
</protein>
<dbReference type="Proteomes" id="UP001341840">
    <property type="component" value="Unassembled WGS sequence"/>
</dbReference>
<sequence>MVCTSDVYIIFISCCIGELNGGLYDSPSVPCAIKVAKTKKEASSCSTTAISSSISNKVLGLQSVVKANAVVLPRPGYVSRREEDDAKKVIAAALVTAHVSKMDISDLLVNQMGHLFLCLWMRQCILVILSRALSFCGV</sequence>
<name>A0ABU6ZC76_9FABA</name>
<reference evidence="1 2" key="1">
    <citation type="journal article" date="2023" name="Plants (Basel)">
        <title>Bridging the Gap: Combining Genomics and Transcriptomics Approaches to Understand Stylosanthes scabra, an Orphan Legume from the Brazilian Caatinga.</title>
        <authorList>
            <person name="Ferreira-Neto J.R.C."/>
            <person name="da Silva M.D."/>
            <person name="Binneck E."/>
            <person name="de Melo N.F."/>
            <person name="da Silva R.H."/>
            <person name="de Melo A.L.T.M."/>
            <person name="Pandolfi V."/>
            <person name="Bustamante F.O."/>
            <person name="Brasileiro-Vidal A.C."/>
            <person name="Benko-Iseppon A.M."/>
        </authorList>
    </citation>
    <scope>NUCLEOTIDE SEQUENCE [LARGE SCALE GENOMIC DNA]</scope>
    <source>
        <tissue evidence="1">Leaves</tissue>
    </source>
</reference>
<organism evidence="1 2">
    <name type="scientific">Stylosanthes scabra</name>
    <dbReference type="NCBI Taxonomy" id="79078"/>
    <lineage>
        <taxon>Eukaryota</taxon>
        <taxon>Viridiplantae</taxon>
        <taxon>Streptophyta</taxon>
        <taxon>Embryophyta</taxon>
        <taxon>Tracheophyta</taxon>
        <taxon>Spermatophyta</taxon>
        <taxon>Magnoliopsida</taxon>
        <taxon>eudicotyledons</taxon>
        <taxon>Gunneridae</taxon>
        <taxon>Pentapetalae</taxon>
        <taxon>rosids</taxon>
        <taxon>fabids</taxon>
        <taxon>Fabales</taxon>
        <taxon>Fabaceae</taxon>
        <taxon>Papilionoideae</taxon>
        <taxon>50 kb inversion clade</taxon>
        <taxon>dalbergioids sensu lato</taxon>
        <taxon>Dalbergieae</taxon>
        <taxon>Pterocarpus clade</taxon>
        <taxon>Stylosanthes</taxon>
    </lineage>
</organism>
<accession>A0ABU6ZC76</accession>
<gene>
    <name evidence="1" type="ORF">PIB30_035626</name>
</gene>
<dbReference type="EMBL" id="JASCZI010272031">
    <property type="protein sequence ID" value="MED6219410.1"/>
    <property type="molecule type" value="Genomic_DNA"/>
</dbReference>
<evidence type="ECO:0000313" key="1">
    <source>
        <dbReference type="EMBL" id="MED6219410.1"/>
    </source>
</evidence>
<evidence type="ECO:0000313" key="2">
    <source>
        <dbReference type="Proteomes" id="UP001341840"/>
    </source>
</evidence>
<comment type="caution">
    <text evidence="1">The sequence shown here is derived from an EMBL/GenBank/DDBJ whole genome shotgun (WGS) entry which is preliminary data.</text>
</comment>